<keyword evidence="2" id="KW-1185">Reference proteome</keyword>
<evidence type="ECO:0000313" key="1">
    <source>
        <dbReference type="EMBL" id="CAK5089540.1"/>
    </source>
</evidence>
<organism evidence="1 2">
    <name type="scientific">Meloidogyne enterolobii</name>
    <name type="common">Root-knot nematode worm</name>
    <name type="synonym">Meloidogyne mayaguensis</name>
    <dbReference type="NCBI Taxonomy" id="390850"/>
    <lineage>
        <taxon>Eukaryota</taxon>
        <taxon>Metazoa</taxon>
        <taxon>Ecdysozoa</taxon>
        <taxon>Nematoda</taxon>
        <taxon>Chromadorea</taxon>
        <taxon>Rhabditida</taxon>
        <taxon>Tylenchina</taxon>
        <taxon>Tylenchomorpha</taxon>
        <taxon>Tylenchoidea</taxon>
        <taxon>Meloidogynidae</taxon>
        <taxon>Meloidogyninae</taxon>
        <taxon>Meloidogyne</taxon>
    </lineage>
</organism>
<gene>
    <name evidence="1" type="ORF">MENTE1834_LOCUS37256</name>
</gene>
<sequence>MATLTKTTIKNNFNKAMGYLQSLDGKEDTLTETQLNFFCDGFDDVFMGFKWNAGFYAGFAQVIKDVEWPFFEKTKPAFSIKKGRLHSLFENSITDVLVADLALDDWLRFSEEVVTKLRLLMNRYAKSRGMLSAR</sequence>
<reference evidence="1" key="1">
    <citation type="submission" date="2023-11" db="EMBL/GenBank/DDBJ databases">
        <authorList>
            <person name="Poullet M."/>
        </authorList>
    </citation>
    <scope>NUCLEOTIDE SEQUENCE</scope>
    <source>
        <strain evidence="1">E1834</strain>
    </source>
</reference>
<evidence type="ECO:0000313" key="2">
    <source>
        <dbReference type="Proteomes" id="UP001497535"/>
    </source>
</evidence>
<comment type="caution">
    <text evidence="1">The sequence shown here is derived from an EMBL/GenBank/DDBJ whole genome shotgun (WGS) entry which is preliminary data.</text>
</comment>
<dbReference type="Proteomes" id="UP001497535">
    <property type="component" value="Unassembled WGS sequence"/>
</dbReference>
<dbReference type="EMBL" id="CAVMJV010000077">
    <property type="protein sequence ID" value="CAK5089540.1"/>
    <property type="molecule type" value="Genomic_DNA"/>
</dbReference>
<name>A0ACB1ADM8_MELEN</name>
<protein>
    <submittedName>
        <fullName evidence="1">Uncharacterized protein</fullName>
    </submittedName>
</protein>
<accession>A0ACB1ADM8</accession>
<proteinExistence type="predicted"/>